<reference evidence="4" key="1">
    <citation type="submission" date="2025-08" db="UniProtKB">
        <authorList>
            <consortium name="RefSeq"/>
        </authorList>
    </citation>
    <scope>IDENTIFICATION</scope>
    <source>
        <tissue evidence="4">Gonads</tissue>
    </source>
</reference>
<sequence length="384" mass="42623">MRIIIIYFLQLLVSICCHPLYHSFEGLYQPFAYPYSYGLNYAPQLTSYSSYLPTYTNEYIQDYASGGHSAVEPTLNLLTELPYAMSDEFSVIPMFVVSKNTMKTVPQGEIISVSKNEPALTVKVNQSATIKCTPAVRVTLDKPIVVGSLKSNILFPSEIQILHGEQRIPIRIGAVIAPMSPNFYVSQETPVAINVVYAVPTKPLKITIIIKQDDDTSETTNKNDNSGGNDVENNAHVALNLPNSDKEQEFNSSIPPAAEEVLQNQSSTEKPLNGFGALSNVPDYINNNDAIVVPDGETLVVEREPEVLPPKNITIIEFPEKEAAPHIEVDEEDDELVNRNPPQVLAPAGIVQSTQPLTHEEPFHNDKESTYLETLREESKKKRI</sequence>
<dbReference type="RefSeq" id="XP_030747894.1">
    <property type="nucleotide sequence ID" value="XM_030892034.1"/>
</dbReference>
<keyword evidence="3" id="KW-1185">Reference proteome</keyword>
<dbReference type="Proteomes" id="UP000504635">
    <property type="component" value="Unplaced"/>
</dbReference>
<feature type="region of interest" description="Disordered" evidence="1">
    <location>
        <begin position="214"/>
        <end position="234"/>
    </location>
</feature>
<protein>
    <submittedName>
        <fullName evidence="4">Uncharacterized protein LOC115876306 isoform X2</fullName>
    </submittedName>
</protein>
<evidence type="ECO:0000313" key="4">
    <source>
        <dbReference type="RefSeq" id="XP_030747894.1"/>
    </source>
</evidence>
<evidence type="ECO:0000256" key="1">
    <source>
        <dbReference type="SAM" id="MobiDB-lite"/>
    </source>
</evidence>
<accession>A0A6J2XAN8</accession>
<dbReference type="GeneID" id="115876306"/>
<feature type="compositionally biased region" description="Basic and acidic residues" evidence="1">
    <location>
        <begin position="358"/>
        <end position="384"/>
    </location>
</feature>
<organism evidence="3 4">
    <name type="scientific">Sitophilus oryzae</name>
    <name type="common">Rice weevil</name>
    <name type="synonym">Curculio oryzae</name>
    <dbReference type="NCBI Taxonomy" id="7048"/>
    <lineage>
        <taxon>Eukaryota</taxon>
        <taxon>Metazoa</taxon>
        <taxon>Ecdysozoa</taxon>
        <taxon>Arthropoda</taxon>
        <taxon>Hexapoda</taxon>
        <taxon>Insecta</taxon>
        <taxon>Pterygota</taxon>
        <taxon>Neoptera</taxon>
        <taxon>Endopterygota</taxon>
        <taxon>Coleoptera</taxon>
        <taxon>Polyphaga</taxon>
        <taxon>Cucujiformia</taxon>
        <taxon>Curculionidae</taxon>
        <taxon>Dryophthorinae</taxon>
        <taxon>Sitophilus</taxon>
    </lineage>
</organism>
<dbReference type="OrthoDB" id="6816087at2759"/>
<name>A0A6J2XAN8_SITOR</name>
<keyword evidence="2" id="KW-0732">Signal</keyword>
<dbReference type="AlphaFoldDB" id="A0A6J2XAN8"/>
<evidence type="ECO:0000313" key="3">
    <source>
        <dbReference type="Proteomes" id="UP000504635"/>
    </source>
</evidence>
<feature type="region of interest" description="Disordered" evidence="1">
    <location>
        <begin position="354"/>
        <end position="384"/>
    </location>
</feature>
<feature type="chain" id="PRO_5027068806" evidence="2">
    <location>
        <begin position="18"/>
        <end position="384"/>
    </location>
</feature>
<evidence type="ECO:0000256" key="2">
    <source>
        <dbReference type="SAM" id="SignalP"/>
    </source>
</evidence>
<gene>
    <name evidence="4" type="primary">LOC115876306</name>
</gene>
<proteinExistence type="predicted"/>
<feature type="compositionally biased region" description="Polar residues" evidence="1">
    <location>
        <begin position="218"/>
        <end position="232"/>
    </location>
</feature>
<feature type="signal peptide" evidence="2">
    <location>
        <begin position="1"/>
        <end position="17"/>
    </location>
</feature>